<evidence type="ECO:0000313" key="3">
    <source>
        <dbReference type="Proteomes" id="UP000289886"/>
    </source>
</evidence>
<keyword evidence="2" id="KW-0808">Transferase</keyword>
<evidence type="ECO:0000256" key="1">
    <source>
        <dbReference type="SAM" id="MobiDB-lite"/>
    </source>
</evidence>
<proteinExistence type="predicted"/>
<dbReference type="AlphaFoldDB" id="A0A444UBL5"/>
<comment type="caution">
    <text evidence="2">The sequence shown here is derived from an EMBL/GenBank/DDBJ whole genome shotgun (WGS) entry which is preliminary data.</text>
</comment>
<keyword evidence="2" id="KW-0418">Kinase</keyword>
<feature type="region of interest" description="Disordered" evidence="1">
    <location>
        <begin position="67"/>
        <end position="96"/>
    </location>
</feature>
<gene>
    <name evidence="2" type="ORF">EOD39_6103</name>
</gene>
<dbReference type="Proteomes" id="UP000289886">
    <property type="component" value="Unassembled WGS sequence"/>
</dbReference>
<reference evidence="2 3" key="1">
    <citation type="submission" date="2019-01" db="EMBL/GenBank/DDBJ databases">
        <title>Draft Genome and Complete Hox-Cluster Characterization of the Sterlet Sturgeon (Acipenser ruthenus).</title>
        <authorList>
            <person name="Wei Q."/>
        </authorList>
    </citation>
    <scope>NUCLEOTIDE SEQUENCE [LARGE SCALE GENOMIC DNA]</scope>
    <source>
        <strain evidence="2">WHYD16114868_AA</strain>
        <tissue evidence="2">Blood</tissue>
    </source>
</reference>
<protein>
    <submittedName>
        <fullName evidence="2">STE20-related kinase adapter protein alpha</fullName>
    </submittedName>
</protein>
<evidence type="ECO:0000313" key="2">
    <source>
        <dbReference type="EMBL" id="RXM32580.1"/>
    </source>
</evidence>
<dbReference type="GO" id="GO:0016301">
    <property type="term" value="F:kinase activity"/>
    <property type="evidence" value="ECO:0007669"/>
    <property type="project" value="UniProtKB-KW"/>
</dbReference>
<sequence>MLLEKLNGTVPCLLDTSTIPLEELRLGADPGACGLHPTKGEPSPHPYNRTFSTHFHSFVELCLQRDPERRWNPKPDPACAEQSPNLTQPVQSRAQT</sequence>
<dbReference type="EMBL" id="SCEB01214891">
    <property type="protein sequence ID" value="RXM32580.1"/>
    <property type="molecule type" value="Genomic_DNA"/>
</dbReference>
<keyword evidence="3" id="KW-1185">Reference proteome</keyword>
<organism evidence="2 3">
    <name type="scientific">Acipenser ruthenus</name>
    <name type="common">Sterlet sturgeon</name>
    <dbReference type="NCBI Taxonomy" id="7906"/>
    <lineage>
        <taxon>Eukaryota</taxon>
        <taxon>Metazoa</taxon>
        <taxon>Chordata</taxon>
        <taxon>Craniata</taxon>
        <taxon>Vertebrata</taxon>
        <taxon>Euteleostomi</taxon>
        <taxon>Actinopterygii</taxon>
        <taxon>Chondrostei</taxon>
        <taxon>Acipenseriformes</taxon>
        <taxon>Acipenseridae</taxon>
        <taxon>Acipenser</taxon>
    </lineage>
</organism>
<feature type="compositionally biased region" description="Polar residues" evidence="1">
    <location>
        <begin position="82"/>
        <end position="96"/>
    </location>
</feature>
<accession>A0A444UBL5</accession>
<name>A0A444UBL5_ACIRT</name>